<evidence type="ECO:0000313" key="13">
    <source>
        <dbReference type="Proteomes" id="UP000610846"/>
    </source>
</evidence>
<keyword evidence="4" id="KW-0050">Antiport</keyword>
<evidence type="ECO:0000256" key="10">
    <source>
        <dbReference type="SAM" id="Phobius"/>
    </source>
</evidence>
<evidence type="ECO:0000256" key="5">
    <source>
        <dbReference type="ARBA" id="ARBA00022692"/>
    </source>
</evidence>
<keyword evidence="6 10" id="KW-1133">Transmembrane helix</keyword>
<feature type="transmembrane region" description="Helical" evidence="10">
    <location>
        <begin position="296"/>
        <end position="315"/>
    </location>
</feature>
<comment type="similarity">
    <text evidence="2">Belongs to the monovalent cation:proton antiporter 2 (CPA2) transporter (TC 2.A.37) family.</text>
</comment>
<evidence type="ECO:0000313" key="12">
    <source>
        <dbReference type="EMBL" id="MBD8078463.1"/>
    </source>
</evidence>
<feature type="transmembrane region" description="Helical" evidence="10">
    <location>
        <begin position="146"/>
        <end position="167"/>
    </location>
</feature>
<feature type="transmembrane region" description="Helical" evidence="10">
    <location>
        <begin position="114"/>
        <end position="134"/>
    </location>
</feature>
<reference evidence="12" key="2">
    <citation type="submission" date="2020-09" db="EMBL/GenBank/DDBJ databases">
        <authorList>
            <person name="Yu Y."/>
        </authorList>
    </citation>
    <scope>NUCLEOTIDE SEQUENCE</scope>
    <source>
        <strain evidence="12">KCTC 49039</strain>
    </source>
</reference>
<dbReference type="InterPro" id="IPR038770">
    <property type="entry name" value="Na+/solute_symporter_sf"/>
</dbReference>
<dbReference type="RefSeq" id="WP_191828047.1">
    <property type="nucleotide sequence ID" value="NZ_JACYHB010000003.1"/>
</dbReference>
<feature type="transmembrane region" description="Helical" evidence="10">
    <location>
        <begin position="30"/>
        <end position="48"/>
    </location>
</feature>
<evidence type="ECO:0000256" key="1">
    <source>
        <dbReference type="ARBA" id="ARBA00004141"/>
    </source>
</evidence>
<feature type="transmembrane region" description="Helical" evidence="10">
    <location>
        <begin position="266"/>
        <end position="284"/>
    </location>
</feature>
<gene>
    <name evidence="12" type="ORF">IF651_05245</name>
</gene>
<sequence>MNPYAALVPVFVVALVAPLLARLMPVNARVPQVVLLLLGGVLIGPQLMELSDPASVTLLSDLGMGFLFLLAGYELEPNLLRQKVGRRAGGAWVTSFALAGAALLLLPGHQPSELLAAGAIALTTTALGVVLPILKDDGVLDSRLGRSVLVLGAIGELGPIVAMAVLLGTRNSGTATVLLGVFAVLTLAIAAIPERFTSLRGRFLMSLSEHGTGQSTLRLTVLLLVGLLALAQSLGFDAVLGAFVGGMVLRRWAPGDVVALEKKLDAVAWGVFIPVFFVSSGMGLDVDSIVSNPVLPLAFLVAMLVVRGGPVLLWFRRELPGGERVQAALYSTTTLPLLVALTEIAVDDGSMPTDIGAALVGAGVLSVIVLPMIASRLRRRGDDGAAGRDGRGGESRRPDDERRDLPNDGIVDTV</sequence>
<keyword evidence="3" id="KW-0813">Transport</keyword>
<comment type="caution">
    <text evidence="12">The sequence shown here is derived from an EMBL/GenBank/DDBJ whole genome shotgun (WGS) entry which is preliminary data.</text>
</comment>
<dbReference type="Gene3D" id="1.20.1530.20">
    <property type="match status" value="1"/>
</dbReference>
<keyword evidence="8 10" id="KW-0472">Membrane</keyword>
<feature type="transmembrane region" description="Helical" evidence="10">
    <location>
        <begin position="87"/>
        <end position="108"/>
    </location>
</feature>
<evidence type="ECO:0000256" key="8">
    <source>
        <dbReference type="ARBA" id="ARBA00023136"/>
    </source>
</evidence>
<dbReference type="PANTHER" id="PTHR43562">
    <property type="entry name" value="NAPA-TYPE SODIUM/HYDROGEN ANTIPORTER"/>
    <property type="match status" value="1"/>
</dbReference>
<keyword evidence="5 10" id="KW-0812">Transmembrane</keyword>
<feature type="compositionally biased region" description="Basic and acidic residues" evidence="9">
    <location>
        <begin position="381"/>
        <end position="406"/>
    </location>
</feature>
<feature type="transmembrane region" description="Helical" evidence="10">
    <location>
        <begin position="357"/>
        <end position="374"/>
    </location>
</feature>
<name>A0A927G7S7_9MICO</name>
<dbReference type="Pfam" id="PF00999">
    <property type="entry name" value="Na_H_Exchanger"/>
    <property type="match status" value="1"/>
</dbReference>
<organism evidence="12 13">
    <name type="scientific">Cellulosimicrobium arenosum</name>
    <dbReference type="NCBI Taxonomy" id="2708133"/>
    <lineage>
        <taxon>Bacteria</taxon>
        <taxon>Bacillati</taxon>
        <taxon>Actinomycetota</taxon>
        <taxon>Actinomycetes</taxon>
        <taxon>Micrococcales</taxon>
        <taxon>Promicromonosporaceae</taxon>
        <taxon>Cellulosimicrobium</taxon>
    </lineage>
</organism>
<evidence type="ECO:0000256" key="3">
    <source>
        <dbReference type="ARBA" id="ARBA00022448"/>
    </source>
</evidence>
<evidence type="ECO:0000256" key="6">
    <source>
        <dbReference type="ARBA" id="ARBA00022989"/>
    </source>
</evidence>
<evidence type="ECO:0000256" key="4">
    <source>
        <dbReference type="ARBA" id="ARBA00022449"/>
    </source>
</evidence>
<feature type="transmembrane region" description="Helical" evidence="10">
    <location>
        <begin position="173"/>
        <end position="194"/>
    </location>
</feature>
<keyword evidence="7" id="KW-0406">Ion transport</keyword>
<feature type="transmembrane region" description="Helical" evidence="10">
    <location>
        <begin position="327"/>
        <end position="345"/>
    </location>
</feature>
<feature type="domain" description="Cation/H+ exchanger transmembrane" evidence="11">
    <location>
        <begin position="12"/>
        <end position="375"/>
    </location>
</feature>
<dbReference type="PANTHER" id="PTHR43562:SF1">
    <property type="entry name" value="NA(+)_H(+) ANTIPORTER YJBQ-RELATED"/>
    <property type="match status" value="1"/>
</dbReference>
<dbReference type="EMBL" id="JACYHB010000003">
    <property type="protein sequence ID" value="MBD8078463.1"/>
    <property type="molecule type" value="Genomic_DNA"/>
</dbReference>
<dbReference type="AlphaFoldDB" id="A0A927G7S7"/>
<evidence type="ECO:0000256" key="7">
    <source>
        <dbReference type="ARBA" id="ARBA00023065"/>
    </source>
</evidence>
<evidence type="ECO:0000256" key="9">
    <source>
        <dbReference type="SAM" id="MobiDB-lite"/>
    </source>
</evidence>
<evidence type="ECO:0000259" key="11">
    <source>
        <dbReference type="Pfam" id="PF00999"/>
    </source>
</evidence>
<dbReference type="Proteomes" id="UP000610846">
    <property type="component" value="Unassembled WGS sequence"/>
</dbReference>
<dbReference type="GO" id="GO:1902600">
    <property type="term" value="P:proton transmembrane transport"/>
    <property type="evidence" value="ECO:0007669"/>
    <property type="project" value="InterPro"/>
</dbReference>
<dbReference type="GO" id="GO:0015297">
    <property type="term" value="F:antiporter activity"/>
    <property type="evidence" value="ECO:0007669"/>
    <property type="project" value="UniProtKB-KW"/>
</dbReference>
<comment type="subcellular location">
    <subcellularLocation>
        <location evidence="1">Membrane</location>
        <topology evidence="1">Multi-pass membrane protein</topology>
    </subcellularLocation>
</comment>
<feature type="region of interest" description="Disordered" evidence="9">
    <location>
        <begin position="381"/>
        <end position="414"/>
    </location>
</feature>
<keyword evidence="13" id="KW-1185">Reference proteome</keyword>
<protein>
    <submittedName>
        <fullName evidence="12">Cation:proton antiporter</fullName>
    </submittedName>
</protein>
<dbReference type="GO" id="GO:0016020">
    <property type="term" value="C:membrane"/>
    <property type="evidence" value="ECO:0007669"/>
    <property type="project" value="UniProtKB-SubCell"/>
</dbReference>
<accession>A0A927G7S7</accession>
<evidence type="ECO:0000256" key="2">
    <source>
        <dbReference type="ARBA" id="ARBA00005551"/>
    </source>
</evidence>
<dbReference type="InterPro" id="IPR006153">
    <property type="entry name" value="Cation/H_exchanger_TM"/>
</dbReference>
<reference evidence="12" key="1">
    <citation type="journal article" date="2018" name="Curr. Microbiol.">
        <title>Cellulosimicrobium arenosum sp. nov., Isolated from Marine Sediment Sand.</title>
        <authorList>
            <person name="Oh M."/>
            <person name="Kim J.H."/>
            <person name="Yoon J.H."/>
            <person name="Schumann P."/>
            <person name="Kim W."/>
        </authorList>
    </citation>
    <scope>NUCLEOTIDE SEQUENCE</scope>
    <source>
        <strain evidence="12">KCTC 49039</strain>
    </source>
</reference>
<feature type="transmembrane region" description="Helical" evidence="10">
    <location>
        <begin position="6"/>
        <end position="23"/>
    </location>
</feature>
<proteinExistence type="inferred from homology"/>